<dbReference type="CDD" id="cd01941">
    <property type="entry name" value="YeiC_kinase_like"/>
    <property type="match status" value="1"/>
</dbReference>
<evidence type="ECO:0000313" key="4">
    <source>
        <dbReference type="EMBL" id="SFI20639.1"/>
    </source>
</evidence>
<evidence type="ECO:0000313" key="5">
    <source>
        <dbReference type="Proteomes" id="UP000198649"/>
    </source>
</evidence>
<sequence>MTVVVIGGANLDLKARTTRAVVPGTSNPGSIATSPGGVARNIAENLARLGTPTLLVAAVGRDLFGDDLLGATAEAGVDVSRVRRVVGETGTYVAVLDDAGELHVAVSDMSATATLRPEDMDAERAVIGAADLVVLDGNLQPDTLARAWTLASAAGVRVVLDPVSVPKAAALATALRDRPLWAVTPNTAELTALGARTPADLHARNVSVVWLREGAHGSLLSTPEGEVRLATLPGEVVDVTGAGDAMLGAFCHALLGGASLPDAAAYGHAAAALTVASTSTVRADLSDELLRSLL</sequence>
<reference evidence="4 5" key="1">
    <citation type="submission" date="2016-10" db="EMBL/GenBank/DDBJ databases">
        <authorList>
            <person name="de Groot N.N."/>
        </authorList>
    </citation>
    <scope>NUCLEOTIDE SEQUENCE [LARGE SCALE GENOMIC DNA]</scope>
    <source>
        <strain evidence="4 5">CGMCC 1.11156</strain>
    </source>
</reference>
<gene>
    <name evidence="4" type="ORF">SAMN05216561_10659</name>
</gene>
<keyword evidence="5" id="KW-1185">Reference proteome</keyword>
<dbReference type="Proteomes" id="UP000198649">
    <property type="component" value="Unassembled WGS sequence"/>
</dbReference>
<dbReference type="InterPro" id="IPR029056">
    <property type="entry name" value="Ribokinase-like"/>
</dbReference>
<dbReference type="PANTHER" id="PTHR10584:SF166">
    <property type="entry name" value="RIBOKINASE"/>
    <property type="match status" value="1"/>
</dbReference>
<accession>A0A1I3GB00</accession>
<dbReference type="RefSeq" id="WP_170259278.1">
    <property type="nucleotide sequence ID" value="NZ_BKAF01000032.1"/>
</dbReference>
<evidence type="ECO:0000259" key="3">
    <source>
        <dbReference type="Pfam" id="PF00294"/>
    </source>
</evidence>
<dbReference type="InterPro" id="IPR002173">
    <property type="entry name" value="Carboh/pur_kinase_PfkB_CS"/>
</dbReference>
<evidence type="ECO:0000256" key="1">
    <source>
        <dbReference type="ARBA" id="ARBA00022679"/>
    </source>
</evidence>
<evidence type="ECO:0000256" key="2">
    <source>
        <dbReference type="ARBA" id="ARBA00022777"/>
    </source>
</evidence>
<protein>
    <submittedName>
        <fullName evidence="4">Pseudouridine kinase</fullName>
    </submittedName>
</protein>
<dbReference type="PROSITE" id="PS00583">
    <property type="entry name" value="PFKB_KINASES_1"/>
    <property type="match status" value="1"/>
</dbReference>
<dbReference type="AlphaFoldDB" id="A0A1I3GB00"/>
<feature type="domain" description="Carbohydrate kinase PfkB" evidence="3">
    <location>
        <begin position="3"/>
        <end position="281"/>
    </location>
</feature>
<dbReference type="Pfam" id="PF00294">
    <property type="entry name" value="PfkB"/>
    <property type="match status" value="1"/>
</dbReference>
<dbReference type="PANTHER" id="PTHR10584">
    <property type="entry name" value="SUGAR KINASE"/>
    <property type="match status" value="1"/>
</dbReference>
<dbReference type="EMBL" id="FOQG01000006">
    <property type="protein sequence ID" value="SFI20639.1"/>
    <property type="molecule type" value="Genomic_DNA"/>
</dbReference>
<organism evidence="4 5">
    <name type="scientific">Nocardioides psychrotolerans</name>
    <dbReference type="NCBI Taxonomy" id="1005945"/>
    <lineage>
        <taxon>Bacteria</taxon>
        <taxon>Bacillati</taxon>
        <taxon>Actinomycetota</taxon>
        <taxon>Actinomycetes</taxon>
        <taxon>Propionibacteriales</taxon>
        <taxon>Nocardioidaceae</taxon>
        <taxon>Nocardioides</taxon>
    </lineage>
</organism>
<dbReference type="Gene3D" id="3.40.1190.20">
    <property type="match status" value="1"/>
</dbReference>
<keyword evidence="1" id="KW-0808">Transferase</keyword>
<dbReference type="GO" id="GO:0016301">
    <property type="term" value="F:kinase activity"/>
    <property type="evidence" value="ECO:0007669"/>
    <property type="project" value="UniProtKB-KW"/>
</dbReference>
<name>A0A1I3GB00_9ACTN</name>
<dbReference type="SUPFAM" id="SSF53613">
    <property type="entry name" value="Ribokinase-like"/>
    <property type="match status" value="1"/>
</dbReference>
<keyword evidence="2 4" id="KW-0418">Kinase</keyword>
<dbReference type="InterPro" id="IPR011611">
    <property type="entry name" value="PfkB_dom"/>
</dbReference>
<proteinExistence type="predicted"/>
<dbReference type="STRING" id="1005945.SAMN05216561_10659"/>